<feature type="region of interest" description="Disordered" evidence="1">
    <location>
        <begin position="196"/>
        <end position="215"/>
    </location>
</feature>
<evidence type="ECO:0000313" key="2">
    <source>
        <dbReference type="EMBL" id="PIM95779.1"/>
    </source>
</evidence>
<accession>A0ABX4MGG2</accession>
<sequence>MTTIHKISLIRYLIGASLKHFVYNENNNPIVTCHAIVGQWVLKTETAPGGHPHAEVLCLSELAREKPDEMILSLSPCIEFDKTPPCCYSLLASCSSITILELDKTQPEFVRFLRCFISVGWTKQRSIHLIPSTCFKVNSTIDRYLLNPNVKLLTNDACSDLSLFNIARNAVSLNPNPDIAIKVHLFAKKLQREEQQRKEQDSNALSKPSDNQLNNPLYKSTLKVQQNIDHYRMFIKRLQRFVPGLSLKSKLNFIDPIEINASTFMTVPIPITPIEINHGFKHRTNVYNPYLERQVRPLTRRVFLNNQIINS</sequence>
<keyword evidence="3" id="KW-1185">Reference proteome</keyword>
<dbReference type="Proteomes" id="UP000228979">
    <property type="component" value="Unassembled WGS sequence"/>
</dbReference>
<proteinExistence type="predicted"/>
<organism evidence="2 3">
    <name type="scientific">Candidatus Hodgkinia cicadicola</name>
    <dbReference type="NCBI Taxonomy" id="573658"/>
    <lineage>
        <taxon>Bacteria</taxon>
        <taxon>Pseudomonadati</taxon>
        <taxon>Pseudomonadota</taxon>
        <taxon>Alphaproteobacteria</taxon>
        <taxon>Hyphomicrobiales</taxon>
        <taxon>Candidatus Hodgkinia</taxon>
    </lineage>
</organism>
<gene>
    <name evidence="2" type="primary">ribD</name>
    <name evidence="2" type="ORF">trycra_67</name>
</gene>
<feature type="compositionally biased region" description="Polar residues" evidence="1">
    <location>
        <begin position="202"/>
        <end position="215"/>
    </location>
</feature>
<dbReference type="InterPro" id="IPR016193">
    <property type="entry name" value="Cytidine_deaminase-like"/>
</dbReference>
<name>A0ABX4MGG2_9HYPH</name>
<dbReference type="SUPFAM" id="SSF53927">
    <property type="entry name" value="Cytidine deaminase-like"/>
    <property type="match status" value="1"/>
</dbReference>
<dbReference type="EMBL" id="NXGP01000041">
    <property type="protein sequence ID" value="PIM95779.1"/>
    <property type="molecule type" value="Genomic_DNA"/>
</dbReference>
<protein>
    <submittedName>
        <fullName evidence="2">Riboflavin biosynthesis protein RibD</fullName>
    </submittedName>
</protein>
<evidence type="ECO:0000313" key="3">
    <source>
        <dbReference type="Proteomes" id="UP000228979"/>
    </source>
</evidence>
<reference evidence="2" key="1">
    <citation type="submission" date="2017-09" db="EMBL/GenBank/DDBJ databases">
        <authorList>
            <person name="Campbell M.A."/>
            <person name="Lukasik P."/>
            <person name="Simon C."/>
            <person name="McCutcheon J.P."/>
        </authorList>
    </citation>
    <scope>NUCLEOTIDE SEQUENCE [LARGE SCALE GENOMIC DNA]</scope>
    <source>
        <strain evidence="2">TRYCRA</strain>
    </source>
</reference>
<evidence type="ECO:0000256" key="1">
    <source>
        <dbReference type="SAM" id="MobiDB-lite"/>
    </source>
</evidence>
<comment type="caution">
    <text evidence="2">The sequence shown here is derived from an EMBL/GenBank/DDBJ whole genome shotgun (WGS) entry which is preliminary data.</text>
</comment>